<evidence type="ECO:0000259" key="1">
    <source>
        <dbReference type="Pfam" id="PF02384"/>
    </source>
</evidence>
<evidence type="ECO:0000313" key="3">
    <source>
        <dbReference type="EMBL" id="RHW35049.1"/>
    </source>
</evidence>
<keyword evidence="3" id="KW-0808">Transferase</keyword>
<sequence>MQLSDILKDSNYKLTQFSQDKIDFIESHIFEKEVRGKIVPYFNCHVRKREIKLTSEEVIRQLYIMVLTQDLGYPTDRMEVEYAVSFGREKKRADIVIFDKDQTTSPYIMVELKKPKLKDGKEQLKSYCNATGAPIGVWSNGESISYYHRKDPNYFEDIPGIPRADQKLSDILEERWTIEDLVERDKLVTERKSLKDLILELEDEVLANAGVDVFEEVFKLIFTKLYDEMESGRNHNRHLEFRNYGDTESELKEKVQRLFNRAKNKWEGVFTHDAQIMLTPSHLSICVSSLQDVKLFNSNLDVVDEAFEYLISKSSKGEKGQYFTPRYVIDMCVKMLNPQEHETMIDTAAGSSGFPVHTIFHVWEQIMKDEGLDKSHLFTSEVKSPRCVDYVEDNVFAIDFDEKTVRVARTLNLIAGDGQTNVLHLNTLDYERWDERTDDEHWQDIYFKGWRKLKKLRVKRDSNRDFEFDVLMANPPFAGDIKESRIISKYELGKKPNGKYQNKVGRDTLFIERNLDFLKPGGRMAIVLPQGRFNNSGDKRIREYIAEQCRILGVVGLHGNVFKPHTGTKTSVLLVQKWDDELCPKVEDYPIFFATMQEPSKDNSGDKIFVRKKDYPNVEQNINEAANPTDSYNDVSEDLDQYLLDSHGHLIVKHDLFNHDGLTQDGIAEAFIEFAKKEGLSFWGK</sequence>
<dbReference type="GO" id="GO:0003677">
    <property type="term" value="F:DNA binding"/>
    <property type="evidence" value="ECO:0007669"/>
    <property type="project" value="InterPro"/>
</dbReference>
<reference evidence="3 4" key="1">
    <citation type="journal article" date="2007" name="Int. J. Syst. Evol. Microbiol.">
        <title>Oceanobacillus profundus sp. nov., isolated from a deep-sea sediment core.</title>
        <authorList>
            <person name="Kim Y.G."/>
            <person name="Choi D.H."/>
            <person name="Hyun S."/>
            <person name="Cho B.C."/>
        </authorList>
    </citation>
    <scope>NUCLEOTIDE SEQUENCE [LARGE SCALE GENOMIC DNA]</scope>
    <source>
        <strain evidence="3 4">DSM 18246</strain>
    </source>
</reference>
<name>A0A417YMW7_9BACI</name>
<gene>
    <name evidence="3" type="ORF">D1B32_00030</name>
</gene>
<dbReference type="PANTHER" id="PTHR42998">
    <property type="entry name" value="TYPE I RESTRICTION ENZYME HINDVIIP M PROTEIN-RELATED"/>
    <property type="match status" value="1"/>
</dbReference>
<dbReference type="OrthoDB" id="9814572at2"/>
<dbReference type="GO" id="GO:0032259">
    <property type="term" value="P:methylation"/>
    <property type="evidence" value="ECO:0007669"/>
    <property type="project" value="UniProtKB-KW"/>
</dbReference>
<dbReference type="Proteomes" id="UP000285456">
    <property type="component" value="Unassembled WGS sequence"/>
</dbReference>
<dbReference type="SUPFAM" id="SSF53335">
    <property type="entry name" value="S-adenosyl-L-methionine-dependent methyltransferases"/>
    <property type="match status" value="1"/>
</dbReference>
<accession>A0A417YMW7</accession>
<dbReference type="Pfam" id="PF02384">
    <property type="entry name" value="N6_Mtase"/>
    <property type="match status" value="1"/>
</dbReference>
<dbReference type="RefSeq" id="WP_118888264.1">
    <property type="nucleotide sequence ID" value="NZ_PHUT01000001.1"/>
</dbReference>
<evidence type="ECO:0000313" key="4">
    <source>
        <dbReference type="Proteomes" id="UP000285456"/>
    </source>
</evidence>
<dbReference type="InterPro" id="IPR052916">
    <property type="entry name" value="Type-I_RE_MTase_Subunit"/>
</dbReference>
<organism evidence="3 4">
    <name type="scientific">Oceanobacillus profundus</name>
    <dbReference type="NCBI Taxonomy" id="372463"/>
    <lineage>
        <taxon>Bacteria</taxon>
        <taxon>Bacillati</taxon>
        <taxon>Bacillota</taxon>
        <taxon>Bacilli</taxon>
        <taxon>Bacillales</taxon>
        <taxon>Bacillaceae</taxon>
        <taxon>Oceanobacillus</taxon>
    </lineage>
</organism>
<dbReference type="InterPro" id="IPR029063">
    <property type="entry name" value="SAM-dependent_MTases_sf"/>
</dbReference>
<dbReference type="Gene3D" id="3.40.50.150">
    <property type="entry name" value="Vaccinia Virus protein VP39"/>
    <property type="match status" value="1"/>
</dbReference>
<keyword evidence="4" id="KW-1185">Reference proteome</keyword>
<dbReference type="InterPro" id="IPR029464">
    <property type="entry name" value="HSDR_N"/>
</dbReference>
<proteinExistence type="predicted"/>
<feature type="domain" description="Type I restriction enzyme R protein N-terminal" evidence="2">
    <location>
        <begin position="56"/>
        <end position="162"/>
    </location>
</feature>
<dbReference type="PANTHER" id="PTHR42998:SF1">
    <property type="entry name" value="TYPE I RESTRICTION ENZYME HINDI METHYLASE SUBUNIT"/>
    <property type="match status" value="1"/>
</dbReference>
<dbReference type="AlphaFoldDB" id="A0A417YMW7"/>
<comment type="caution">
    <text evidence="3">The sequence shown here is derived from an EMBL/GenBank/DDBJ whole genome shotgun (WGS) entry which is preliminary data.</text>
</comment>
<dbReference type="Pfam" id="PF13588">
    <property type="entry name" value="HSDR_N_2"/>
    <property type="match status" value="1"/>
</dbReference>
<protein>
    <submittedName>
        <fullName evidence="3">SAM-dependent methyltransferase</fullName>
    </submittedName>
</protein>
<dbReference type="PRINTS" id="PR00507">
    <property type="entry name" value="N12N6MTFRASE"/>
</dbReference>
<dbReference type="InterPro" id="IPR003356">
    <property type="entry name" value="DNA_methylase_A-5"/>
</dbReference>
<dbReference type="GO" id="GO:0008170">
    <property type="term" value="F:N-methyltransferase activity"/>
    <property type="evidence" value="ECO:0007669"/>
    <property type="project" value="InterPro"/>
</dbReference>
<evidence type="ECO:0000259" key="2">
    <source>
        <dbReference type="Pfam" id="PF13588"/>
    </source>
</evidence>
<keyword evidence="3" id="KW-0489">Methyltransferase</keyword>
<feature type="domain" description="DNA methylase adenine-specific" evidence="1">
    <location>
        <begin position="301"/>
        <end position="622"/>
    </location>
</feature>
<dbReference type="EMBL" id="QWEH01000001">
    <property type="protein sequence ID" value="RHW35049.1"/>
    <property type="molecule type" value="Genomic_DNA"/>
</dbReference>